<name>A0A8V5GNA7_MELUD</name>
<reference evidence="5" key="1">
    <citation type="submission" date="2020-03" db="EMBL/GenBank/DDBJ databases">
        <title>Melopsittacus undulatus (budgerigar) genome, bMelUnd1, maternal haplotype with Z.</title>
        <authorList>
            <person name="Gedman G."/>
            <person name="Mountcastle J."/>
            <person name="Haase B."/>
            <person name="Formenti G."/>
            <person name="Wright T."/>
            <person name="Apodaca J."/>
            <person name="Pelan S."/>
            <person name="Chow W."/>
            <person name="Rhie A."/>
            <person name="Howe K."/>
            <person name="Fedrigo O."/>
            <person name="Jarvis E.D."/>
        </authorList>
    </citation>
    <scope>NUCLEOTIDE SEQUENCE [LARGE SCALE GENOMIC DNA]</scope>
</reference>
<dbReference type="AlphaFoldDB" id="A0A8V5GNA7"/>
<feature type="region of interest" description="Disordered" evidence="4">
    <location>
        <begin position="746"/>
        <end position="788"/>
    </location>
</feature>
<dbReference type="InterPro" id="IPR001478">
    <property type="entry name" value="PDZ"/>
</dbReference>
<dbReference type="PANTHER" id="PTHR15711">
    <property type="entry name" value="RAP GTPASE-ACTIVATING PROTEIN"/>
    <property type="match status" value="1"/>
</dbReference>
<feature type="compositionally biased region" description="Gly residues" evidence="4">
    <location>
        <begin position="55"/>
        <end position="64"/>
    </location>
</feature>
<accession>A0A8V5GNA7</accession>
<keyword evidence="1" id="KW-0343">GTPase activation</keyword>
<dbReference type="GO" id="GO:0051056">
    <property type="term" value="P:regulation of small GTPase mediated signal transduction"/>
    <property type="evidence" value="ECO:0007669"/>
    <property type="project" value="InterPro"/>
</dbReference>
<proteinExistence type="predicted"/>
<keyword evidence="6" id="KW-1185">Reference proteome</keyword>
<evidence type="ECO:0000256" key="2">
    <source>
        <dbReference type="ARBA" id="ARBA00022553"/>
    </source>
</evidence>
<dbReference type="Ensembl" id="ENSMUNT00000033133.1">
    <property type="protein sequence ID" value="ENSMUNP00000024111.1"/>
    <property type="gene ID" value="ENSMUNG00000019434.1"/>
</dbReference>
<evidence type="ECO:0000256" key="3">
    <source>
        <dbReference type="ARBA" id="ARBA00023054"/>
    </source>
</evidence>
<dbReference type="Pfam" id="PF02145">
    <property type="entry name" value="Rap_GAP"/>
    <property type="match status" value="1"/>
</dbReference>
<dbReference type="SUPFAM" id="SSF111347">
    <property type="entry name" value="Rap/Ran-GAP"/>
    <property type="match status" value="1"/>
</dbReference>
<dbReference type="GO" id="GO:0005096">
    <property type="term" value="F:GTPase activator activity"/>
    <property type="evidence" value="ECO:0007669"/>
    <property type="project" value="UniProtKB-KW"/>
</dbReference>
<dbReference type="PANTHER" id="PTHR15711:SF14">
    <property type="entry name" value="SIGNAL-INDUCED PROLIFERATION-ASSOCIATED PROTEIN 1"/>
    <property type="match status" value="1"/>
</dbReference>
<keyword evidence="3" id="KW-0175">Coiled coil</keyword>
<dbReference type="InterPro" id="IPR050989">
    <property type="entry name" value="Rap1_Ran_GAP"/>
</dbReference>
<dbReference type="InterPro" id="IPR035974">
    <property type="entry name" value="Rap/Ran-GAP_sf"/>
</dbReference>
<dbReference type="InterPro" id="IPR000331">
    <property type="entry name" value="Rap/Ran_GAP_dom"/>
</dbReference>
<dbReference type="GO" id="GO:0005737">
    <property type="term" value="C:cytoplasm"/>
    <property type="evidence" value="ECO:0007669"/>
    <property type="project" value="TreeGrafter"/>
</dbReference>
<evidence type="ECO:0000313" key="5">
    <source>
        <dbReference type="Ensembl" id="ENSMUNP00000024111.1"/>
    </source>
</evidence>
<dbReference type="PROSITE" id="PS50085">
    <property type="entry name" value="RAPGAP"/>
    <property type="match status" value="1"/>
</dbReference>
<keyword evidence="2" id="KW-0597">Phosphoprotein</keyword>
<dbReference type="SUPFAM" id="SSF50156">
    <property type="entry name" value="PDZ domain-like"/>
    <property type="match status" value="1"/>
</dbReference>
<evidence type="ECO:0000256" key="4">
    <source>
        <dbReference type="SAM" id="MobiDB-lite"/>
    </source>
</evidence>
<evidence type="ECO:0000256" key="1">
    <source>
        <dbReference type="ARBA" id="ARBA00022468"/>
    </source>
</evidence>
<reference evidence="5" key="2">
    <citation type="submission" date="2025-08" db="UniProtKB">
        <authorList>
            <consortium name="Ensembl"/>
        </authorList>
    </citation>
    <scope>IDENTIFICATION</scope>
</reference>
<dbReference type="Pfam" id="PF21022">
    <property type="entry name" value="Rap-GAP_dimer"/>
    <property type="match status" value="1"/>
</dbReference>
<dbReference type="Gene3D" id="3.40.50.11210">
    <property type="entry name" value="Rap/Ran-GAP"/>
    <property type="match status" value="1"/>
</dbReference>
<dbReference type="Gene3D" id="2.30.42.10">
    <property type="match status" value="1"/>
</dbReference>
<dbReference type="PROSITE" id="PS50106">
    <property type="entry name" value="PDZ"/>
    <property type="match status" value="1"/>
</dbReference>
<evidence type="ECO:0000313" key="6">
    <source>
        <dbReference type="Proteomes" id="UP000694405"/>
    </source>
</evidence>
<dbReference type="FunFam" id="3.40.50.11210:FF:000002">
    <property type="entry name" value="Signal-induced proliferation-associated 1-like protein 1"/>
    <property type="match status" value="1"/>
</dbReference>
<protein>
    <submittedName>
        <fullName evidence="5">Uncharacterized protein</fullName>
    </submittedName>
</protein>
<feature type="region of interest" description="Disordered" evidence="4">
    <location>
        <begin position="1"/>
        <end position="118"/>
    </location>
</feature>
<dbReference type="Proteomes" id="UP000694405">
    <property type="component" value="Chromosome 22"/>
</dbReference>
<organism evidence="5 6">
    <name type="scientific">Melopsittacus undulatus</name>
    <name type="common">Budgerigar</name>
    <name type="synonym">Psittacus undulatus</name>
    <dbReference type="NCBI Taxonomy" id="13146"/>
    <lineage>
        <taxon>Eukaryota</taxon>
        <taxon>Metazoa</taxon>
        <taxon>Chordata</taxon>
        <taxon>Craniata</taxon>
        <taxon>Vertebrata</taxon>
        <taxon>Euteleostomi</taxon>
        <taxon>Archelosauria</taxon>
        <taxon>Archosauria</taxon>
        <taxon>Dinosauria</taxon>
        <taxon>Saurischia</taxon>
        <taxon>Theropoda</taxon>
        <taxon>Coelurosauria</taxon>
        <taxon>Aves</taxon>
        <taxon>Neognathae</taxon>
        <taxon>Neoaves</taxon>
        <taxon>Telluraves</taxon>
        <taxon>Australaves</taxon>
        <taxon>Psittaciformes</taxon>
        <taxon>Psittaculidae</taxon>
        <taxon>Melopsittacus</taxon>
    </lineage>
</organism>
<sequence>MQSDDLFLRKMRGSSARPPPSFPMGGARGVPSPPPSPGGGGPSALQRSSSSDAALGGGGGGSELGGPPRTRAHSHEEGGGGGGSNPTPPRFRDPLLLLGLGPEEPEGGGHPDSFPRPPWSPLLAHYDVQSILFDPAEAPPGPPAPTSGALVLSCPRFCCETGGEEEVGLGGGLGPPPPGHLPNAAVAVLEEPPAGARPPHPIEHSDSGACYYRKYFYGKEHQNFLGEDPVLGPVAVSLRREEKEGPRPLVLHRIILRTSALRALRGSVLEESLPPSARPPGARGVPPRTLLEMVLPGLGVQGLRLAPPGAPVPETLLKLDEQGLCFQRKVGVLYCRGGQGSEEDMYNNEGEGPAFTQFLALLGTRVRLRGFPHYRAQLDTRTDSTGTHSLYTTYHGYEVMFHVSTMLPFTPSNPQQLLRKRHIGNDIVTIVFQEPGAKPFSPRALRSHFQHIFLVVRAHEPCTPRTSYSVAAVRPQDTPLFGPPLTPGQRFEGGSGLREFLLAKAINGENAAGRGGRLGAMAARTRHQYLRELARVHGTGPPPAAPPRALLPTLGGGAAPPGALVWGARARRAPDGPDVPCLLGVAAERLVLAAPRGGPGVLFSCACRDVLGWTFAEGRLELFYGAGQWIGLRLPHGAAAEVVGRLQGVTRGCEAQELSLPRGAGGHPGFSVDAAGVVTSVTRFSFAETAGLRPGARVLRVAARPVHALRPRPLRALLRRPTAPITVLPPDRDGRPRRSYSELLALSLERGRGAGGGPGNSSDSEVTPDPPPDLGSLRPPPPSPPFDL</sequence>
<dbReference type="InterPro" id="IPR036034">
    <property type="entry name" value="PDZ_sf"/>
</dbReference>
<feature type="compositionally biased region" description="Pro residues" evidence="4">
    <location>
        <begin position="768"/>
        <end position="788"/>
    </location>
</feature>
<reference evidence="5" key="3">
    <citation type="submission" date="2025-09" db="UniProtKB">
        <authorList>
            <consortium name="Ensembl"/>
        </authorList>
    </citation>
    <scope>IDENTIFICATION</scope>
</reference>